<comment type="caution">
    <text evidence="2">The sequence shown here is derived from an EMBL/GenBank/DDBJ whole genome shotgun (WGS) entry which is preliminary data.</text>
</comment>
<evidence type="ECO:0000313" key="3">
    <source>
        <dbReference type="Proteomes" id="UP000239322"/>
    </source>
</evidence>
<dbReference type="EMBL" id="PVLV01000146">
    <property type="protein sequence ID" value="PRH79050.1"/>
    <property type="molecule type" value="Genomic_DNA"/>
</dbReference>
<gene>
    <name evidence="2" type="ORF">C6N75_11600</name>
</gene>
<name>A0A2S9PX95_9ACTN</name>
<keyword evidence="3" id="KW-1185">Reference proteome</keyword>
<reference evidence="2 3" key="1">
    <citation type="submission" date="2018-03" db="EMBL/GenBank/DDBJ databases">
        <title>Novel Streptomyces sp. from soil.</title>
        <authorList>
            <person name="Tan G.Y.A."/>
            <person name="Lee Z.Y."/>
        </authorList>
    </citation>
    <scope>NUCLEOTIDE SEQUENCE [LARGE SCALE GENOMIC DNA]</scope>
    <source>
        <strain evidence="2 3">ST5x</strain>
    </source>
</reference>
<protein>
    <submittedName>
        <fullName evidence="2">Uncharacterized protein</fullName>
    </submittedName>
</protein>
<dbReference type="Proteomes" id="UP000239322">
    <property type="component" value="Unassembled WGS sequence"/>
</dbReference>
<organism evidence="2 3">
    <name type="scientific">Streptomyces solincola</name>
    <dbReference type="NCBI Taxonomy" id="2100817"/>
    <lineage>
        <taxon>Bacteria</taxon>
        <taxon>Bacillati</taxon>
        <taxon>Actinomycetota</taxon>
        <taxon>Actinomycetes</taxon>
        <taxon>Kitasatosporales</taxon>
        <taxon>Streptomycetaceae</taxon>
        <taxon>Streptomyces</taxon>
    </lineage>
</organism>
<evidence type="ECO:0000256" key="1">
    <source>
        <dbReference type="SAM" id="MobiDB-lite"/>
    </source>
</evidence>
<proteinExistence type="predicted"/>
<feature type="compositionally biased region" description="Basic residues" evidence="1">
    <location>
        <begin position="41"/>
        <end position="54"/>
    </location>
</feature>
<dbReference type="AlphaFoldDB" id="A0A2S9PX95"/>
<evidence type="ECO:0000313" key="2">
    <source>
        <dbReference type="EMBL" id="PRH79050.1"/>
    </source>
</evidence>
<sequence>MPVAARQRPATHPDGVRTVSADAFGIRPGNDGPTRAAACARRPRLRQRHGRPRAIRPAPGETAAFLGARLPARTAAARPL</sequence>
<feature type="region of interest" description="Disordered" evidence="1">
    <location>
        <begin position="1"/>
        <end position="61"/>
    </location>
</feature>
<accession>A0A2S9PX95</accession>